<sequence>MDTQFCYKPLDDAGNSIRLLRILSPTDGSDTIYCSLLTARLDKKPSYEALSYVWGSERSSTPIQCDGRDRYISRNLYQALLSLQRLKDSADRLFWIDAICINQDDIAERSSQVGLMSHIYKAARNVIVWPGESASDGHQYGNLKSVNGSMVDLGLDDNQRHGRSLRGSVLKYLKAPIFRRAWVFQEILCSRNTSLLLEDGETEWETFWGRAAIETITSIVISGDRALPPASMAAFQFYTATSSIKFITSSSEALLRVPPYDGSYEKARESLSGNALASQWAWAKTLDFTATLNTNDPRDRVFALVGLADALGIIVPKPDYSKPTRVVFQDALSMLRTRPENSPSPHQLAAATALQHPSRGLPFLVRPRSDDFKKYLLGNWQFPSENSPSPQTGGTKSGEGPELSYHAFFDQILQHHKRLLCISVSQHLAGEVPNAPLTCPGGADSTRTTEDQQGPGLQLATVSDRTRVANARSIAKRKRRGRPSRLGEDDDEDDEEDGDERQIKKQTLDPWNRLACPYFQRNMECPRLRTACRGPGFETTARLKEHLYRAHHIHPCLRCGKIFESREAVSQHSQLIQACNLVPWRESFNPSQGFEDLQKEKLGKKTVRTWQQIFSILFPRDDPNTYPPQHYSNTGFVQLLDQFHQHYLAESRRVLPQRLANDSSTIHGLHQGQPGQLEAYVLQLANDIFAQIIGTFRAELIRTPPPGRDVLELAPHTADHALRLIEAALPHGEEPMLPPSLQPMLQSAPPSSRVGAIPDPVVAFEQYLTRFAPAGTFDDLPDLFEGAHDVAHGRQEYDWEWEDLGPGSG</sequence>
<evidence type="ECO:0000259" key="2">
    <source>
        <dbReference type="Pfam" id="PF06985"/>
    </source>
</evidence>
<dbReference type="AlphaFoldDB" id="A0AAN6Y6W0"/>
<dbReference type="InterPro" id="IPR010730">
    <property type="entry name" value="HET"/>
</dbReference>
<evidence type="ECO:0000313" key="3">
    <source>
        <dbReference type="EMBL" id="KAK4213000.1"/>
    </source>
</evidence>
<dbReference type="EMBL" id="MU858116">
    <property type="protein sequence ID" value="KAK4213000.1"/>
    <property type="molecule type" value="Genomic_DNA"/>
</dbReference>
<feature type="compositionally biased region" description="Acidic residues" evidence="1">
    <location>
        <begin position="488"/>
        <end position="499"/>
    </location>
</feature>
<feature type="domain" description="Heterokaryon incompatibility" evidence="2">
    <location>
        <begin position="47"/>
        <end position="186"/>
    </location>
</feature>
<name>A0AAN6Y6W0_9PEZI</name>
<feature type="region of interest" description="Disordered" evidence="1">
    <location>
        <begin position="382"/>
        <end position="402"/>
    </location>
</feature>
<feature type="compositionally biased region" description="Polar residues" evidence="1">
    <location>
        <begin position="382"/>
        <end position="394"/>
    </location>
</feature>
<evidence type="ECO:0000256" key="1">
    <source>
        <dbReference type="SAM" id="MobiDB-lite"/>
    </source>
</evidence>
<dbReference type="InterPro" id="IPR052895">
    <property type="entry name" value="HetReg/Transcr_Mod"/>
</dbReference>
<dbReference type="Proteomes" id="UP001301769">
    <property type="component" value="Unassembled WGS sequence"/>
</dbReference>
<feature type="compositionally biased region" description="Basic residues" evidence="1">
    <location>
        <begin position="474"/>
        <end position="483"/>
    </location>
</feature>
<dbReference type="PANTHER" id="PTHR24148">
    <property type="entry name" value="ANKYRIN REPEAT DOMAIN-CONTAINING PROTEIN 39 HOMOLOG-RELATED"/>
    <property type="match status" value="1"/>
</dbReference>
<organism evidence="3 4">
    <name type="scientific">Rhypophila decipiens</name>
    <dbReference type="NCBI Taxonomy" id="261697"/>
    <lineage>
        <taxon>Eukaryota</taxon>
        <taxon>Fungi</taxon>
        <taxon>Dikarya</taxon>
        <taxon>Ascomycota</taxon>
        <taxon>Pezizomycotina</taxon>
        <taxon>Sordariomycetes</taxon>
        <taxon>Sordariomycetidae</taxon>
        <taxon>Sordariales</taxon>
        <taxon>Naviculisporaceae</taxon>
        <taxon>Rhypophila</taxon>
    </lineage>
</organism>
<reference evidence="3" key="2">
    <citation type="submission" date="2023-05" db="EMBL/GenBank/DDBJ databases">
        <authorList>
            <consortium name="Lawrence Berkeley National Laboratory"/>
            <person name="Steindorff A."/>
            <person name="Hensen N."/>
            <person name="Bonometti L."/>
            <person name="Westerberg I."/>
            <person name="Brannstrom I.O."/>
            <person name="Guillou S."/>
            <person name="Cros-Aarteil S."/>
            <person name="Calhoun S."/>
            <person name="Haridas S."/>
            <person name="Kuo A."/>
            <person name="Mondo S."/>
            <person name="Pangilinan J."/>
            <person name="Riley R."/>
            <person name="Labutti K."/>
            <person name="Andreopoulos B."/>
            <person name="Lipzen A."/>
            <person name="Chen C."/>
            <person name="Yanf M."/>
            <person name="Daum C."/>
            <person name="Ng V."/>
            <person name="Clum A."/>
            <person name="Ohm R."/>
            <person name="Martin F."/>
            <person name="Silar P."/>
            <person name="Natvig D."/>
            <person name="Lalanne C."/>
            <person name="Gautier V."/>
            <person name="Ament-Velasquez S.L."/>
            <person name="Kruys A."/>
            <person name="Hutchinson M.I."/>
            <person name="Powell A.J."/>
            <person name="Barry K."/>
            <person name="Miller A.N."/>
            <person name="Grigoriev I.V."/>
            <person name="Debuchy R."/>
            <person name="Gladieux P."/>
            <person name="Thoren M.H."/>
            <person name="Johannesson H."/>
        </authorList>
    </citation>
    <scope>NUCLEOTIDE SEQUENCE</scope>
    <source>
        <strain evidence="3">PSN293</strain>
    </source>
</reference>
<reference evidence="3" key="1">
    <citation type="journal article" date="2023" name="Mol. Phylogenet. Evol.">
        <title>Genome-scale phylogeny and comparative genomics of the fungal order Sordariales.</title>
        <authorList>
            <person name="Hensen N."/>
            <person name="Bonometti L."/>
            <person name="Westerberg I."/>
            <person name="Brannstrom I.O."/>
            <person name="Guillou S."/>
            <person name="Cros-Aarteil S."/>
            <person name="Calhoun S."/>
            <person name="Haridas S."/>
            <person name="Kuo A."/>
            <person name="Mondo S."/>
            <person name="Pangilinan J."/>
            <person name="Riley R."/>
            <person name="LaButti K."/>
            <person name="Andreopoulos B."/>
            <person name="Lipzen A."/>
            <person name="Chen C."/>
            <person name="Yan M."/>
            <person name="Daum C."/>
            <person name="Ng V."/>
            <person name="Clum A."/>
            <person name="Steindorff A."/>
            <person name="Ohm R.A."/>
            <person name="Martin F."/>
            <person name="Silar P."/>
            <person name="Natvig D.O."/>
            <person name="Lalanne C."/>
            <person name="Gautier V."/>
            <person name="Ament-Velasquez S.L."/>
            <person name="Kruys A."/>
            <person name="Hutchinson M.I."/>
            <person name="Powell A.J."/>
            <person name="Barry K."/>
            <person name="Miller A.N."/>
            <person name="Grigoriev I.V."/>
            <person name="Debuchy R."/>
            <person name="Gladieux P."/>
            <person name="Hiltunen Thoren M."/>
            <person name="Johannesson H."/>
        </authorList>
    </citation>
    <scope>NUCLEOTIDE SEQUENCE</scope>
    <source>
        <strain evidence="3">PSN293</strain>
    </source>
</reference>
<gene>
    <name evidence="3" type="ORF">QBC37DRAFT_464742</name>
</gene>
<keyword evidence="4" id="KW-1185">Reference proteome</keyword>
<feature type="region of interest" description="Disordered" evidence="1">
    <location>
        <begin position="439"/>
        <end position="506"/>
    </location>
</feature>
<evidence type="ECO:0000313" key="4">
    <source>
        <dbReference type="Proteomes" id="UP001301769"/>
    </source>
</evidence>
<dbReference type="PANTHER" id="PTHR24148:SF64">
    <property type="entry name" value="HETEROKARYON INCOMPATIBILITY DOMAIN-CONTAINING PROTEIN"/>
    <property type="match status" value="1"/>
</dbReference>
<comment type="caution">
    <text evidence="3">The sequence shown here is derived from an EMBL/GenBank/DDBJ whole genome shotgun (WGS) entry which is preliminary data.</text>
</comment>
<proteinExistence type="predicted"/>
<dbReference type="Pfam" id="PF06985">
    <property type="entry name" value="HET"/>
    <property type="match status" value="1"/>
</dbReference>
<accession>A0AAN6Y6W0</accession>
<protein>
    <submittedName>
        <fullName evidence="3">Heterokaryon incompatibility protein-domain-containing protein</fullName>
    </submittedName>
</protein>